<accession>A0A8S5MXN2</accession>
<dbReference type="InterPro" id="IPR010090">
    <property type="entry name" value="Phage_tape_meas"/>
</dbReference>
<evidence type="ECO:0000313" key="3">
    <source>
        <dbReference type="EMBL" id="DAD87165.1"/>
    </source>
</evidence>
<dbReference type="Pfam" id="PF10145">
    <property type="entry name" value="PhageMin_Tail"/>
    <property type="match status" value="1"/>
</dbReference>
<reference evidence="3" key="1">
    <citation type="journal article" date="2021" name="Proc. Natl. Acad. Sci. U.S.A.">
        <title>A Catalog of Tens of Thousands of Viruses from Human Metagenomes Reveals Hidden Associations with Chronic Diseases.</title>
        <authorList>
            <person name="Tisza M.J."/>
            <person name="Buck C.B."/>
        </authorList>
    </citation>
    <scope>NUCLEOTIDE SEQUENCE</scope>
    <source>
        <strain evidence="3">CtM4P7</strain>
    </source>
</reference>
<dbReference type="GO" id="GO:0098003">
    <property type="term" value="P:viral tail assembly"/>
    <property type="evidence" value="ECO:0007669"/>
    <property type="project" value="UniProtKB-KW"/>
</dbReference>
<evidence type="ECO:0000259" key="2">
    <source>
        <dbReference type="Pfam" id="PF10145"/>
    </source>
</evidence>
<dbReference type="Gene3D" id="1.10.287.1490">
    <property type="match status" value="1"/>
</dbReference>
<protein>
    <submittedName>
        <fullName evidence="3">Tail tape measure protein</fullName>
    </submittedName>
</protein>
<keyword evidence="1" id="KW-1245">Viral tail assembly</keyword>
<proteinExistence type="predicted"/>
<dbReference type="SUPFAM" id="SSF48371">
    <property type="entry name" value="ARM repeat"/>
    <property type="match status" value="1"/>
</dbReference>
<dbReference type="InterPro" id="IPR016024">
    <property type="entry name" value="ARM-type_fold"/>
</dbReference>
<evidence type="ECO:0000256" key="1">
    <source>
        <dbReference type="ARBA" id="ARBA00022465"/>
    </source>
</evidence>
<sequence>MSDINRFENTISAVISSGESEFRDLSNAVNSVQSEFSDLTSETREVREAIGDIQAENLTDVSREVRDLAENLSDTASEVNGVSESVESIRPNGFRGLVQNAMALGKSKISGFKDNIKELAKTKVEQLTNKLKETIGSSKNLTSVMLKLGAIGFKKTLSGVGKITKETAKLSLSVGKVMTKGLVVASTGVAVTAAGMFGTVAKEATDFKQSLNSVLAQTGYNKADYGQEFSSIISNIYRDNKGEDYSDIANSLATVANMTGETGKGLENITSNALLMRDTFEFEVTESTRTAQMMMKQFGISADEAYSLMAQGAQYGLNQNDNLLDSMNEYAVHFKQLGFDATEMMNMFANGAAEGVFDVDKLGDAVKEFGIRAKDESNTTLEAYKMLGLDAKQLTKDFAKGGESGKKAFQEVTSALAKMDDPVKQNLAGVNLFGTMWEDVGAKGILAMSKMTGQIQGGTDALKQLNEIKYDDLGSAMQGIGRTIKNGMLLPIGNQLLPLLNTGANKLQKFADEIAGIFDDGFQSGDELKIAEIISQMLDEATKTISTGLPKIIDFVVPILGNLATSIASMLPSVLPVIVNGAIQLIYSLIDTVLANTDSLASVGVQIINSLMEYWTTAIPKVIMGGIQLVIALAQGIANEIPRLTQQAVMAIATLVQGLLSQAPQLISTALLLLQNLVQGLLGVIPQLIPVGIQIILSLINGITQAIPQIINTIVGLIPQIVVTLIQSLPQIIQGGIEIIIALAGGILKGIVHLIAVIPQVVVAIIKGLMSTDWIQVGKDLIKGVGKGLLNGAKNLIFGGKEAGKDATDGVVSGITESTTQVQSSGQTLANSFTSGIDSSSYLAQSSGQNLANATTLGLQTSTANSTQLGTQMVNNFATGVQSSSANAVGAVNTLSNQLQTAGNTEVNLKVNADTKSINNVTNSLKGLVKVANSAGKQFSTILAQNFSLASKSAKTSTTQLTSSFTIGMTKILFLTKTTASGIKNSFSSLNLYSSGVNIMDGLLNGINAKRGVIMSTAQSIAREISTTINTELDIHSPSRKMVWSGNMVGAGMVKGIQQSTPDVYKSANDMVNATVEGAEPVANNYSTTTRTQNSNTTYYQPNYTIQVQGSPDKASLYKIKRIVKETLQESYESIGRKKNPVTAL</sequence>
<feature type="domain" description="Phage tail tape measure protein" evidence="2">
    <location>
        <begin position="246"/>
        <end position="434"/>
    </location>
</feature>
<organism evidence="3">
    <name type="scientific">Siphoviridae sp. ctM4P7</name>
    <dbReference type="NCBI Taxonomy" id="2826256"/>
    <lineage>
        <taxon>Viruses</taxon>
        <taxon>Duplodnaviria</taxon>
        <taxon>Heunggongvirae</taxon>
        <taxon>Uroviricota</taxon>
        <taxon>Caudoviricetes</taxon>
    </lineage>
</organism>
<dbReference type="EMBL" id="BK015015">
    <property type="protein sequence ID" value="DAD87165.1"/>
    <property type="molecule type" value="Genomic_DNA"/>
</dbReference>
<name>A0A8S5MXN2_9CAUD</name>
<keyword evidence="1" id="KW-1188">Viral release from host cell</keyword>